<name>A0A843VU27_COLES</name>
<evidence type="ECO:0000313" key="2">
    <source>
        <dbReference type="EMBL" id="MQL95723.1"/>
    </source>
</evidence>
<dbReference type="AlphaFoldDB" id="A0A843VU27"/>
<gene>
    <name evidence="2" type="ORF">Taro_028393</name>
</gene>
<feature type="region of interest" description="Disordered" evidence="1">
    <location>
        <begin position="107"/>
        <end position="133"/>
    </location>
</feature>
<proteinExistence type="predicted"/>
<protein>
    <submittedName>
        <fullName evidence="2">Uncharacterized protein</fullName>
    </submittedName>
</protein>
<keyword evidence="3" id="KW-1185">Reference proteome</keyword>
<feature type="compositionally biased region" description="Basic and acidic residues" evidence="1">
    <location>
        <begin position="124"/>
        <end position="133"/>
    </location>
</feature>
<evidence type="ECO:0000313" key="3">
    <source>
        <dbReference type="Proteomes" id="UP000652761"/>
    </source>
</evidence>
<accession>A0A843VU27</accession>
<reference evidence="2" key="1">
    <citation type="submission" date="2017-07" db="EMBL/GenBank/DDBJ databases">
        <title>Taro Niue Genome Assembly and Annotation.</title>
        <authorList>
            <person name="Atibalentja N."/>
            <person name="Keating K."/>
            <person name="Fields C.J."/>
        </authorList>
    </citation>
    <scope>NUCLEOTIDE SEQUENCE</scope>
    <source>
        <strain evidence="2">Niue_2</strain>
        <tissue evidence="2">Leaf</tissue>
    </source>
</reference>
<comment type="caution">
    <text evidence="2">The sequence shown here is derived from an EMBL/GenBank/DDBJ whole genome shotgun (WGS) entry which is preliminary data.</text>
</comment>
<sequence>MAADYWLAAISLDVDQSWRPPPWTSACGWRSDPWTSMSFTRNTVNVTVELSSFGRPKEEKLKPPSPSAARGCYNNVVKTLPWAQVRPWRSQTNPFISGFLCFLLSQPSQPGSQRGQPATHHRQRETSNVREPP</sequence>
<organism evidence="2 3">
    <name type="scientific">Colocasia esculenta</name>
    <name type="common">Wild taro</name>
    <name type="synonym">Arum esculentum</name>
    <dbReference type="NCBI Taxonomy" id="4460"/>
    <lineage>
        <taxon>Eukaryota</taxon>
        <taxon>Viridiplantae</taxon>
        <taxon>Streptophyta</taxon>
        <taxon>Embryophyta</taxon>
        <taxon>Tracheophyta</taxon>
        <taxon>Spermatophyta</taxon>
        <taxon>Magnoliopsida</taxon>
        <taxon>Liliopsida</taxon>
        <taxon>Araceae</taxon>
        <taxon>Aroideae</taxon>
        <taxon>Colocasieae</taxon>
        <taxon>Colocasia</taxon>
    </lineage>
</organism>
<feature type="compositionally biased region" description="Low complexity" evidence="1">
    <location>
        <begin position="107"/>
        <end position="117"/>
    </location>
</feature>
<evidence type="ECO:0000256" key="1">
    <source>
        <dbReference type="SAM" id="MobiDB-lite"/>
    </source>
</evidence>
<dbReference type="EMBL" id="NMUH01001826">
    <property type="protein sequence ID" value="MQL95723.1"/>
    <property type="molecule type" value="Genomic_DNA"/>
</dbReference>
<dbReference type="Proteomes" id="UP000652761">
    <property type="component" value="Unassembled WGS sequence"/>
</dbReference>